<dbReference type="HOGENOM" id="CLU_1098140_0_0_4"/>
<organism evidence="1">
    <name type="scientific">Variovorax paradoxus (strain S110)</name>
    <dbReference type="NCBI Taxonomy" id="543728"/>
    <lineage>
        <taxon>Bacteria</taxon>
        <taxon>Pseudomonadati</taxon>
        <taxon>Pseudomonadota</taxon>
        <taxon>Betaproteobacteria</taxon>
        <taxon>Burkholderiales</taxon>
        <taxon>Comamonadaceae</taxon>
        <taxon>Variovorax</taxon>
    </lineage>
</organism>
<protein>
    <submittedName>
        <fullName evidence="1">Uncharacterized protein</fullName>
    </submittedName>
</protein>
<proteinExistence type="predicted"/>
<sequence length="253" mass="27857">MSTLKLPTVEGHEIELDEADHAKLLAWPDLDLTQIHVVGDDALHALKPSTGKLHALTLEEMLDIPTKECNACHRMLPMTVFPTSGTSGSYRNTCACCRSTAQRAKRRANTEVLEASLVAPVTGEPTSKLMQRHVGKQAYYAAKRTANPLMVKVDGEPLPAPPIEISPTATRVPLCGPDRAFMGYARVDTAAYRVLTGPMLRGDRRLWFLQAGGYITLRAFDSIRRSAIRRLANLMDEHGLPSTVEVERVKYPG</sequence>
<gene>
    <name evidence="1" type="ordered locus">Vapar_2700</name>
</gene>
<reference evidence="1" key="1">
    <citation type="submission" date="2009-06" db="EMBL/GenBank/DDBJ databases">
        <title>Complete sequence of chromosome 1 of Variovorax paradoxus S110.</title>
        <authorList>
            <consortium name="US DOE Joint Genome Institute"/>
            <person name="Lucas S."/>
            <person name="Copeland A."/>
            <person name="Lapidus A."/>
            <person name="Glavina del Rio T."/>
            <person name="Tice H."/>
            <person name="Bruce D."/>
            <person name="Goodwin L."/>
            <person name="Pitluck S."/>
            <person name="Chertkov O."/>
            <person name="Brettin T."/>
            <person name="Detter J.C."/>
            <person name="Han C."/>
            <person name="Larimer F."/>
            <person name="Land M."/>
            <person name="Hauser L."/>
            <person name="Kyrpides N."/>
            <person name="Ovchinnikova G."/>
            <person name="Orwin P."/>
            <person name="Leadbetter J.R."/>
            <person name="Spain J.C."/>
            <person name="Han J.I."/>
        </authorList>
    </citation>
    <scope>NUCLEOTIDE SEQUENCE</scope>
    <source>
        <strain evidence="1">S110</strain>
    </source>
</reference>
<name>C5CLR7_VARPS</name>
<evidence type="ECO:0000313" key="1">
    <source>
        <dbReference type="EMBL" id="ACS19324.1"/>
    </source>
</evidence>
<dbReference type="AlphaFoldDB" id="C5CLR7"/>
<accession>C5CLR7</accession>
<dbReference type="EMBL" id="CP001635">
    <property type="protein sequence ID" value="ACS19324.1"/>
    <property type="molecule type" value="Genomic_DNA"/>
</dbReference>
<dbReference type="KEGG" id="vap:Vapar_2700"/>